<dbReference type="EMBL" id="JAUSWV010000002">
    <property type="protein sequence ID" value="MDQ0579461.1"/>
    <property type="molecule type" value="Genomic_DNA"/>
</dbReference>
<gene>
    <name evidence="2" type="ORF">QF030_001639</name>
</gene>
<name>A0ABU0NK17_STRRH</name>
<dbReference type="PANTHER" id="PTHR43433:SF5">
    <property type="entry name" value="AB HYDROLASE-1 DOMAIN-CONTAINING PROTEIN"/>
    <property type="match status" value="1"/>
</dbReference>
<sequence>MKPPRTGTLAVPGATLHYETLGSGPVLLLIPGGAGDAGVYAGMAPELATRYTVVSYDPRGLSRSPLDGPVDAPRADEEVPVWSDDARRLLDLLSPGEEAVVLGCSSGAVVAVELLARYPDRLRRVVAHEPPLLELLEDPAPHRALFAEVREIFLAEGADAAMTRLGEGLADGSAGQAPARPTELPPEIREMAARMHTNLPVFLGRVLRPFSSAVPDLAALRPVAHKLVPAAGRDSRRQLPLYGPAERLAELVGSGLVEFPGGHLAAVESPKEFADHLLTVLDRPAAGSGATSPRTPRPWTG</sequence>
<protein>
    <submittedName>
        <fullName evidence="2">Pimeloyl-ACP methyl ester carboxylesterase</fullName>
    </submittedName>
</protein>
<dbReference type="Pfam" id="PF00561">
    <property type="entry name" value="Abhydrolase_1"/>
    <property type="match status" value="1"/>
</dbReference>
<reference evidence="2 3" key="1">
    <citation type="submission" date="2023-07" db="EMBL/GenBank/DDBJ databases">
        <title>Comparative genomics of wheat-associated soil bacteria to identify genetic determinants of phenazine resistance.</title>
        <authorList>
            <person name="Mouncey N."/>
        </authorList>
    </citation>
    <scope>NUCLEOTIDE SEQUENCE [LARGE SCALE GENOMIC DNA]</scope>
    <source>
        <strain evidence="2 3">B2I6</strain>
    </source>
</reference>
<evidence type="ECO:0000313" key="2">
    <source>
        <dbReference type="EMBL" id="MDQ0579461.1"/>
    </source>
</evidence>
<organism evidence="2 3">
    <name type="scientific">Streptomyces rishiriensis</name>
    <dbReference type="NCBI Taxonomy" id="68264"/>
    <lineage>
        <taxon>Bacteria</taxon>
        <taxon>Bacillati</taxon>
        <taxon>Actinomycetota</taxon>
        <taxon>Actinomycetes</taxon>
        <taxon>Kitasatosporales</taxon>
        <taxon>Streptomycetaceae</taxon>
        <taxon>Streptomyces</taxon>
    </lineage>
</organism>
<evidence type="ECO:0000313" key="3">
    <source>
        <dbReference type="Proteomes" id="UP001230654"/>
    </source>
</evidence>
<dbReference type="SUPFAM" id="SSF53474">
    <property type="entry name" value="alpha/beta-Hydrolases"/>
    <property type="match status" value="1"/>
</dbReference>
<dbReference type="InterPro" id="IPR000073">
    <property type="entry name" value="AB_hydrolase_1"/>
</dbReference>
<dbReference type="InterPro" id="IPR050471">
    <property type="entry name" value="AB_hydrolase"/>
</dbReference>
<feature type="domain" description="AB hydrolase-1" evidence="1">
    <location>
        <begin position="25"/>
        <end position="163"/>
    </location>
</feature>
<proteinExistence type="predicted"/>
<dbReference type="Proteomes" id="UP001230654">
    <property type="component" value="Unassembled WGS sequence"/>
</dbReference>
<dbReference type="Gene3D" id="3.40.50.1820">
    <property type="entry name" value="alpha/beta hydrolase"/>
    <property type="match status" value="1"/>
</dbReference>
<comment type="caution">
    <text evidence="2">The sequence shown here is derived from an EMBL/GenBank/DDBJ whole genome shotgun (WGS) entry which is preliminary data.</text>
</comment>
<accession>A0ABU0NK17</accession>
<dbReference type="PANTHER" id="PTHR43433">
    <property type="entry name" value="HYDROLASE, ALPHA/BETA FOLD FAMILY PROTEIN"/>
    <property type="match status" value="1"/>
</dbReference>
<dbReference type="InterPro" id="IPR029058">
    <property type="entry name" value="AB_hydrolase_fold"/>
</dbReference>
<evidence type="ECO:0000259" key="1">
    <source>
        <dbReference type="Pfam" id="PF00561"/>
    </source>
</evidence>
<keyword evidence="3" id="KW-1185">Reference proteome</keyword>
<dbReference type="RefSeq" id="WP_307161957.1">
    <property type="nucleotide sequence ID" value="NZ_JAUSWV010000002.1"/>
</dbReference>